<evidence type="ECO:0000256" key="10">
    <source>
        <dbReference type="ARBA" id="ARBA00067756"/>
    </source>
</evidence>
<dbReference type="InterPro" id="IPR001163">
    <property type="entry name" value="Sm_dom_euk/arc"/>
</dbReference>
<evidence type="ECO:0000259" key="12">
    <source>
        <dbReference type="PROSITE" id="PS52002"/>
    </source>
</evidence>
<keyword evidence="7 11" id="KW-0687">Ribonucleoprotein</keyword>
<feature type="domain" description="Sm" evidence="12">
    <location>
        <begin position="11"/>
        <end position="90"/>
    </location>
</feature>
<evidence type="ECO:0000256" key="5">
    <source>
        <dbReference type="ARBA" id="ARBA00022884"/>
    </source>
</evidence>
<protein>
    <recommendedName>
        <fullName evidence="10 11">U6 snRNA-associated Sm-like protein LSm1</fullName>
    </recommendedName>
</protein>
<evidence type="ECO:0000256" key="4">
    <source>
        <dbReference type="ARBA" id="ARBA00022664"/>
    </source>
</evidence>
<comment type="caution">
    <text evidence="13">The sequence shown here is derived from an EMBL/GenBank/DDBJ whole genome shotgun (WGS) entry which is preliminary data.</text>
</comment>
<gene>
    <name evidence="11" type="primary">LSM1</name>
    <name evidence="13" type="ORF">POCULU_LOCUS3890</name>
</gene>
<evidence type="ECO:0000256" key="3">
    <source>
        <dbReference type="ARBA" id="ARBA00022553"/>
    </source>
</evidence>
<organism evidence="13 14">
    <name type="scientific">Paraglomus occultum</name>
    <dbReference type="NCBI Taxonomy" id="144539"/>
    <lineage>
        <taxon>Eukaryota</taxon>
        <taxon>Fungi</taxon>
        <taxon>Fungi incertae sedis</taxon>
        <taxon>Mucoromycota</taxon>
        <taxon>Glomeromycotina</taxon>
        <taxon>Glomeromycetes</taxon>
        <taxon>Paraglomerales</taxon>
        <taxon>Paraglomeraceae</taxon>
        <taxon>Paraglomus</taxon>
    </lineage>
</organism>
<keyword evidence="6" id="KW-0508">mRNA splicing</keyword>
<evidence type="ECO:0000256" key="7">
    <source>
        <dbReference type="ARBA" id="ARBA00023274"/>
    </source>
</evidence>
<evidence type="ECO:0000256" key="6">
    <source>
        <dbReference type="ARBA" id="ARBA00023187"/>
    </source>
</evidence>
<dbReference type="AlphaFoldDB" id="A0A9N9AE05"/>
<dbReference type="SMART" id="SM00651">
    <property type="entry name" value="Sm"/>
    <property type="match status" value="1"/>
</dbReference>
<dbReference type="Proteomes" id="UP000789572">
    <property type="component" value="Unassembled WGS sequence"/>
</dbReference>
<dbReference type="Gene3D" id="2.30.30.100">
    <property type="match status" value="1"/>
</dbReference>
<evidence type="ECO:0000256" key="1">
    <source>
        <dbReference type="ARBA" id="ARBA00006850"/>
    </source>
</evidence>
<sequence>MDGFIPGQIFTTSASLVDSVDKKLLVVLRDGRKLIGVLRSFDQFGMLARNEFENDTVERIYVGDAYGDIPRGIFIIRGENVVLLGEIDLDKEDILPLREKPIDEILAEQREEIEDRQKRDKLKNKMLHDRGFSVDFTETDLY</sequence>
<evidence type="ECO:0000256" key="9">
    <source>
        <dbReference type="ARBA" id="ARBA00062159"/>
    </source>
</evidence>
<evidence type="ECO:0000313" key="14">
    <source>
        <dbReference type="Proteomes" id="UP000789572"/>
    </source>
</evidence>
<dbReference type="OrthoDB" id="10263346at2759"/>
<reference evidence="13" key="1">
    <citation type="submission" date="2021-06" db="EMBL/GenBank/DDBJ databases">
        <authorList>
            <person name="Kallberg Y."/>
            <person name="Tangrot J."/>
            <person name="Rosling A."/>
        </authorList>
    </citation>
    <scope>NUCLEOTIDE SEQUENCE</scope>
    <source>
        <strain evidence="13">IA702</strain>
    </source>
</reference>
<comment type="subunit">
    <text evidence="9">Interacts with SLBP; interaction with SLBP occurs when histone mRNA is being rapidly degraded during the S phase. LSm subunits form a heteromer with a donut shape.</text>
</comment>
<evidence type="ECO:0000256" key="8">
    <source>
        <dbReference type="ARBA" id="ARBA00056858"/>
    </source>
</evidence>
<evidence type="ECO:0000256" key="11">
    <source>
        <dbReference type="RuleBase" id="RU365047"/>
    </source>
</evidence>
<dbReference type="EMBL" id="CAJVPJ010000464">
    <property type="protein sequence ID" value="CAG8527448.1"/>
    <property type="molecule type" value="Genomic_DNA"/>
</dbReference>
<dbReference type="GO" id="GO:0008380">
    <property type="term" value="P:RNA splicing"/>
    <property type="evidence" value="ECO:0007669"/>
    <property type="project" value="UniProtKB-KW"/>
</dbReference>
<keyword evidence="14" id="KW-1185">Reference proteome</keyword>
<dbReference type="FunFam" id="2.30.30.100:FF:000021">
    <property type="entry name" value="U6 snRNA-associated Sm-like protein LSm1"/>
    <property type="match status" value="1"/>
</dbReference>
<dbReference type="GO" id="GO:0006397">
    <property type="term" value="P:mRNA processing"/>
    <property type="evidence" value="ECO:0007669"/>
    <property type="project" value="UniProtKB-UniRule"/>
</dbReference>
<dbReference type="InterPro" id="IPR047575">
    <property type="entry name" value="Sm"/>
</dbReference>
<dbReference type="PROSITE" id="PS52002">
    <property type="entry name" value="SM"/>
    <property type="match status" value="1"/>
</dbReference>
<keyword evidence="3" id="KW-0597">Phosphoprotein</keyword>
<dbReference type="InterPro" id="IPR044642">
    <property type="entry name" value="PTHR15588"/>
</dbReference>
<dbReference type="InterPro" id="IPR034104">
    <property type="entry name" value="Lsm1"/>
</dbReference>
<accession>A0A9N9AE05</accession>
<dbReference type="CDD" id="cd01728">
    <property type="entry name" value="LSm1"/>
    <property type="match status" value="1"/>
</dbReference>
<dbReference type="GO" id="GO:0003729">
    <property type="term" value="F:mRNA binding"/>
    <property type="evidence" value="ECO:0007669"/>
    <property type="project" value="TreeGrafter"/>
</dbReference>
<comment type="subcellular location">
    <subcellularLocation>
        <location evidence="11">Cytoplasm</location>
    </subcellularLocation>
    <subcellularLocation>
        <location evidence="11">Cytoplasm</location>
        <location evidence="11">P-body</location>
    </subcellularLocation>
</comment>
<dbReference type="InterPro" id="IPR010920">
    <property type="entry name" value="LSM_dom_sf"/>
</dbReference>
<dbReference type="PANTHER" id="PTHR15588">
    <property type="entry name" value="LSM1"/>
    <property type="match status" value="1"/>
</dbReference>
<dbReference type="GO" id="GO:0000932">
    <property type="term" value="C:P-body"/>
    <property type="evidence" value="ECO:0007669"/>
    <property type="project" value="UniProtKB-SubCell"/>
</dbReference>
<keyword evidence="4 11" id="KW-0507">mRNA processing</keyword>
<evidence type="ECO:0000313" key="13">
    <source>
        <dbReference type="EMBL" id="CAG8527448.1"/>
    </source>
</evidence>
<proteinExistence type="inferred from homology"/>
<dbReference type="GO" id="GO:0000290">
    <property type="term" value="P:deadenylation-dependent decapping of nuclear-transcribed mRNA"/>
    <property type="evidence" value="ECO:0007669"/>
    <property type="project" value="TreeGrafter"/>
</dbReference>
<keyword evidence="2 11" id="KW-0963">Cytoplasm</keyword>
<comment type="similarity">
    <text evidence="1 11">Belongs to the snRNP Sm proteins family.</text>
</comment>
<name>A0A9N9AE05_9GLOM</name>
<dbReference type="GO" id="GO:1990726">
    <property type="term" value="C:Lsm1-7-Pat1 complex"/>
    <property type="evidence" value="ECO:0007669"/>
    <property type="project" value="TreeGrafter"/>
</dbReference>
<dbReference type="GO" id="GO:1990904">
    <property type="term" value="C:ribonucleoprotein complex"/>
    <property type="evidence" value="ECO:0007669"/>
    <property type="project" value="UniProtKB-KW"/>
</dbReference>
<evidence type="ECO:0000256" key="2">
    <source>
        <dbReference type="ARBA" id="ARBA00022490"/>
    </source>
</evidence>
<dbReference type="Pfam" id="PF01423">
    <property type="entry name" value="LSM"/>
    <property type="match status" value="1"/>
</dbReference>
<comment type="function">
    <text evidence="11">Component of the cytoplasmic LSM1-LSM7 complex which is involved in mRNA degradation.</text>
</comment>
<dbReference type="SUPFAM" id="SSF50182">
    <property type="entry name" value="Sm-like ribonucleoproteins"/>
    <property type="match status" value="1"/>
</dbReference>
<comment type="subunit">
    <text evidence="11">Component of the heptameric LSM1-LSM7 complex that forms a seven-membered ring structure with a donut shape.</text>
</comment>
<dbReference type="PANTHER" id="PTHR15588:SF8">
    <property type="entry name" value="U6 SNRNA-ASSOCIATED SM-LIKE PROTEIN LSM1"/>
    <property type="match status" value="1"/>
</dbReference>
<keyword evidence="5 11" id="KW-0694">RNA-binding</keyword>
<comment type="function">
    <text evidence="8">Plays a role in the degradation of histone mRNAs, the only eukaryotic mRNAs that are not polyadenylated. Probably also part of an LSm subunits-containing complex involved in the general process of mRNA degradation.</text>
</comment>